<accession>A0A2T3IEM3</accession>
<dbReference type="AlphaFoldDB" id="A0A2T3IEM3"/>
<name>A0A2T3IEM3_9GAMM</name>
<dbReference type="OrthoDB" id="9957606at2"/>
<gene>
    <name evidence="1" type="ORF">CTM88_20200</name>
</gene>
<organism evidence="1 2">
    <name type="scientific">Photobacterium aquimaris</name>
    <dbReference type="NCBI Taxonomy" id="512643"/>
    <lineage>
        <taxon>Bacteria</taxon>
        <taxon>Pseudomonadati</taxon>
        <taxon>Pseudomonadota</taxon>
        <taxon>Gammaproteobacteria</taxon>
        <taxon>Vibrionales</taxon>
        <taxon>Vibrionaceae</taxon>
        <taxon>Photobacterium</taxon>
    </lineage>
</organism>
<dbReference type="RefSeq" id="WP_065176772.1">
    <property type="nucleotide sequence ID" value="NZ_LZFA01000027.1"/>
</dbReference>
<dbReference type="EMBL" id="PYMK01000036">
    <property type="protein sequence ID" value="PSU22785.1"/>
    <property type="molecule type" value="Genomic_DNA"/>
</dbReference>
<sequence>MKIVLFDCDCVDMRTHTLHPTNGVEFIPVSNHPNSLPRCPKGLRIGKTAPTFKNSSDFLLIYLLTKRLTKMSRSRRGDERHEITIVTKDRALIAAIHMVAKLSNARCYSYPRLQDLEREFYGQQF</sequence>
<evidence type="ECO:0000313" key="1">
    <source>
        <dbReference type="EMBL" id="PSU22785.1"/>
    </source>
</evidence>
<proteinExistence type="predicted"/>
<reference evidence="1 2" key="1">
    <citation type="submission" date="2018-03" db="EMBL/GenBank/DDBJ databases">
        <title>Whole genome sequencing of Histamine producing bacteria.</title>
        <authorList>
            <person name="Butler K."/>
        </authorList>
    </citation>
    <scope>NUCLEOTIDE SEQUENCE [LARGE SCALE GENOMIC DNA]</scope>
    <source>
        <strain evidence="1 2">BS2</strain>
    </source>
</reference>
<evidence type="ECO:0000313" key="2">
    <source>
        <dbReference type="Proteomes" id="UP000240254"/>
    </source>
</evidence>
<protein>
    <submittedName>
        <fullName evidence="1">Uncharacterized protein</fullName>
    </submittedName>
</protein>
<dbReference type="Proteomes" id="UP000240254">
    <property type="component" value="Unassembled WGS sequence"/>
</dbReference>
<comment type="caution">
    <text evidence="1">The sequence shown here is derived from an EMBL/GenBank/DDBJ whole genome shotgun (WGS) entry which is preliminary data.</text>
</comment>